<evidence type="ECO:0000256" key="1">
    <source>
        <dbReference type="SAM" id="MobiDB-lite"/>
    </source>
</evidence>
<accession>A0AAV4T4V3</accession>
<organism evidence="2 3">
    <name type="scientific">Caerostris extrusa</name>
    <name type="common">Bark spider</name>
    <name type="synonym">Caerostris bankana</name>
    <dbReference type="NCBI Taxonomy" id="172846"/>
    <lineage>
        <taxon>Eukaryota</taxon>
        <taxon>Metazoa</taxon>
        <taxon>Ecdysozoa</taxon>
        <taxon>Arthropoda</taxon>
        <taxon>Chelicerata</taxon>
        <taxon>Arachnida</taxon>
        <taxon>Araneae</taxon>
        <taxon>Araneomorphae</taxon>
        <taxon>Entelegynae</taxon>
        <taxon>Araneoidea</taxon>
        <taxon>Araneidae</taxon>
        <taxon>Caerostris</taxon>
    </lineage>
</organism>
<reference evidence="2 3" key="1">
    <citation type="submission" date="2021-06" db="EMBL/GenBank/DDBJ databases">
        <title>Caerostris extrusa draft genome.</title>
        <authorList>
            <person name="Kono N."/>
            <person name="Arakawa K."/>
        </authorList>
    </citation>
    <scope>NUCLEOTIDE SEQUENCE [LARGE SCALE GENOMIC DNA]</scope>
</reference>
<feature type="region of interest" description="Disordered" evidence="1">
    <location>
        <begin position="1"/>
        <end position="28"/>
    </location>
</feature>
<protein>
    <submittedName>
        <fullName evidence="2">Uncharacterized protein</fullName>
    </submittedName>
</protein>
<comment type="caution">
    <text evidence="2">The sequence shown here is derived from an EMBL/GenBank/DDBJ whole genome shotgun (WGS) entry which is preliminary data.</text>
</comment>
<evidence type="ECO:0000313" key="2">
    <source>
        <dbReference type="EMBL" id="GIY41653.1"/>
    </source>
</evidence>
<gene>
    <name evidence="2" type="ORF">CEXT_238181</name>
</gene>
<evidence type="ECO:0000313" key="3">
    <source>
        <dbReference type="Proteomes" id="UP001054945"/>
    </source>
</evidence>
<dbReference type="EMBL" id="BPLR01010737">
    <property type="protein sequence ID" value="GIY41653.1"/>
    <property type="molecule type" value="Genomic_DNA"/>
</dbReference>
<keyword evidence="3" id="KW-1185">Reference proteome</keyword>
<proteinExistence type="predicted"/>
<name>A0AAV4T4V3_CAEEX</name>
<feature type="compositionally biased region" description="Basic and acidic residues" evidence="1">
    <location>
        <begin position="1"/>
        <end position="10"/>
    </location>
</feature>
<dbReference type="AlphaFoldDB" id="A0AAV4T4V3"/>
<sequence length="76" mass="8121">MVLIKRDRGPQKGSHPSTTGTADSCDPLGFLGHGTRNTHFSAPGSESCLKEKSTVRYLGANDRIVYAQGELTRTGS</sequence>
<dbReference type="Proteomes" id="UP001054945">
    <property type="component" value="Unassembled WGS sequence"/>
</dbReference>